<name>A0A9X3Z1Q4_9BACL</name>
<gene>
    <name evidence="7" type="ORF">O3V59_00370</name>
</gene>
<feature type="domain" description="CusB-like beta-barrel" evidence="5">
    <location>
        <begin position="272"/>
        <end position="330"/>
    </location>
</feature>
<dbReference type="NCBIfam" id="TIGR01730">
    <property type="entry name" value="RND_mfp"/>
    <property type="match status" value="1"/>
</dbReference>
<evidence type="ECO:0000313" key="8">
    <source>
        <dbReference type="Proteomes" id="UP001151071"/>
    </source>
</evidence>
<feature type="signal peptide" evidence="3">
    <location>
        <begin position="1"/>
        <end position="24"/>
    </location>
</feature>
<organism evidence="7 8">
    <name type="scientific">Brevibacillus thermoruber</name>
    <dbReference type="NCBI Taxonomy" id="33942"/>
    <lineage>
        <taxon>Bacteria</taxon>
        <taxon>Bacillati</taxon>
        <taxon>Bacillota</taxon>
        <taxon>Bacilli</taxon>
        <taxon>Bacillales</taxon>
        <taxon>Paenibacillaceae</taxon>
        <taxon>Brevibacillus</taxon>
    </lineage>
</organism>
<dbReference type="Gene3D" id="2.40.50.100">
    <property type="match status" value="2"/>
</dbReference>
<dbReference type="Proteomes" id="UP001151071">
    <property type="component" value="Unassembled WGS sequence"/>
</dbReference>
<feature type="chain" id="PRO_5040728011" evidence="3">
    <location>
        <begin position="25"/>
        <end position="407"/>
    </location>
</feature>
<dbReference type="Pfam" id="PF25881">
    <property type="entry name" value="HH_YBHG"/>
    <property type="match status" value="1"/>
</dbReference>
<dbReference type="EMBL" id="JAPYYP010000001">
    <property type="protein sequence ID" value="MDA5106804.1"/>
    <property type="molecule type" value="Genomic_DNA"/>
</dbReference>
<dbReference type="PANTHER" id="PTHR30469">
    <property type="entry name" value="MULTIDRUG RESISTANCE PROTEIN MDTA"/>
    <property type="match status" value="1"/>
</dbReference>
<dbReference type="Gene3D" id="2.40.420.20">
    <property type="match status" value="1"/>
</dbReference>
<evidence type="ECO:0000256" key="3">
    <source>
        <dbReference type="SAM" id="SignalP"/>
    </source>
</evidence>
<accession>A0A9X3Z1Q4</accession>
<dbReference type="RefSeq" id="WP_035297764.1">
    <property type="nucleotide sequence ID" value="NZ_JAPYYP010000001.1"/>
</dbReference>
<feature type="domain" description="Multidrug resistance protein MdtA-like C-terminal permuted SH3" evidence="6">
    <location>
        <begin position="337"/>
        <end position="389"/>
    </location>
</feature>
<evidence type="ECO:0000313" key="7">
    <source>
        <dbReference type="EMBL" id="MDA5106804.1"/>
    </source>
</evidence>
<dbReference type="PROSITE" id="PS51257">
    <property type="entry name" value="PROKAR_LIPOPROTEIN"/>
    <property type="match status" value="1"/>
</dbReference>
<dbReference type="GO" id="GO:0015562">
    <property type="term" value="F:efflux transmembrane transporter activity"/>
    <property type="evidence" value="ECO:0007669"/>
    <property type="project" value="TreeGrafter"/>
</dbReference>
<dbReference type="Pfam" id="PF25954">
    <property type="entry name" value="Beta-barrel_RND_2"/>
    <property type="match status" value="1"/>
</dbReference>
<proteinExistence type="inferred from homology"/>
<evidence type="ECO:0000256" key="2">
    <source>
        <dbReference type="SAM" id="Coils"/>
    </source>
</evidence>
<dbReference type="InterPro" id="IPR058627">
    <property type="entry name" value="MdtA-like_C"/>
</dbReference>
<reference evidence="7" key="1">
    <citation type="submission" date="2022-12" db="EMBL/GenBank/DDBJ databases">
        <title>Draft genome sequence of the thermophilic strain Brevibacillus thermoruber HT42, isolated from Los Humeros, Puebla, Mexico, with biotechnological potential.</title>
        <authorList>
            <person name="Lara Sanchez J."/>
            <person name="Solis Palacios R."/>
            <person name="Bustos Baena A.S."/>
            <person name="Ruz Baez A.E."/>
            <person name="Espinosa Luna G."/>
            <person name="Oliart Ros R.M."/>
        </authorList>
    </citation>
    <scope>NUCLEOTIDE SEQUENCE</scope>
    <source>
        <strain evidence="7">HT42</strain>
    </source>
</reference>
<sequence>MSKRASIFLASLLAITAGCGPETAQPPQEQPAKAKVVEVLTVKKPDHPVVLTVTGIVEAKRDAILQFGTGGTVAAIHVTRGAKIAQGQLLASLDTRYYQKEVEAAAGQVEEAAARKSKTLKGATEEAIQQQRLQLQSAQNQLDKAKREFEQGQKLFEGGAISRSEWNDRKWAVDQAQIAVNNAKLALDELLKGAQPEDIAMANASLKQAAGQVERAKKTLDDTKIVAPFAGTVVDVSKQVGELASPGEAIIHLVDLSEVKVTLDVTNELISQFREKAKVQVIGEDGQKNEGTVTFVSPVVDKQTGKFRVEVTVPNPKGAWRGGMVATVEIPRTINGFLVPLESVGVSESTHYVMAVENGVIVKREVKTGQLVGDQMEIVSGVKPGDKLLRAGITFYVEGQKVEAKGE</sequence>
<dbReference type="GO" id="GO:1990281">
    <property type="term" value="C:efflux pump complex"/>
    <property type="evidence" value="ECO:0007669"/>
    <property type="project" value="TreeGrafter"/>
</dbReference>
<dbReference type="AlphaFoldDB" id="A0A9X3Z1Q4"/>
<dbReference type="SUPFAM" id="SSF111369">
    <property type="entry name" value="HlyD-like secretion proteins"/>
    <property type="match status" value="2"/>
</dbReference>
<dbReference type="InterPro" id="IPR058792">
    <property type="entry name" value="Beta-barrel_RND_2"/>
</dbReference>
<feature type="coiled-coil region" evidence="2">
    <location>
        <begin position="121"/>
        <end position="155"/>
    </location>
</feature>
<keyword evidence="8" id="KW-1185">Reference proteome</keyword>
<feature type="domain" description="YbhG-like alpha-helical hairpin" evidence="4">
    <location>
        <begin position="93"/>
        <end position="222"/>
    </location>
</feature>
<evidence type="ECO:0000259" key="5">
    <source>
        <dbReference type="Pfam" id="PF25954"/>
    </source>
</evidence>
<comment type="similarity">
    <text evidence="1">Belongs to the membrane fusion protein (MFP) (TC 8.A.1) family.</text>
</comment>
<dbReference type="InterPro" id="IPR059052">
    <property type="entry name" value="HH_YbhG-like"/>
</dbReference>
<dbReference type="Gene3D" id="2.40.30.170">
    <property type="match status" value="1"/>
</dbReference>
<keyword evidence="2" id="KW-0175">Coiled coil</keyword>
<evidence type="ECO:0000256" key="1">
    <source>
        <dbReference type="ARBA" id="ARBA00009477"/>
    </source>
</evidence>
<dbReference type="InterPro" id="IPR006143">
    <property type="entry name" value="RND_pump_MFP"/>
</dbReference>
<keyword evidence="3" id="KW-0732">Signal</keyword>
<comment type="caution">
    <text evidence="7">The sequence shown here is derived from an EMBL/GenBank/DDBJ whole genome shotgun (WGS) entry which is preliminary data.</text>
</comment>
<dbReference type="Gene3D" id="1.10.287.470">
    <property type="entry name" value="Helix hairpin bin"/>
    <property type="match status" value="2"/>
</dbReference>
<protein>
    <submittedName>
        <fullName evidence="7">Efflux RND transporter periplasmic adaptor subunit</fullName>
    </submittedName>
</protein>
<evidence type="ECO:0000259" key="4">
    <source>
        <dbReference type="Pfam" id="PF25881"/>
    </source>
</evidence>
<evidence type="ECO:0000259" key="6">
    <source>
        <dbReference type="Pfam" id="PF25967"/>
    </source>
</evidence>
<dbReference type="Pfam" id="PF25967">
    <property type="entry name" value="RND-MFP_C"/>
    <property type="match status" value="1"/>
</dbReference>